<feature type="region of interest" description="Disordered" evidence="1">
    <location>
        <begin position="53"/>
        <end position="82"/>
    </location>
</feature>
<reference evidence="2 3" key="1">
    <citation type="submission" date="2018-11" db="EMBL/GenBank/DDBJ databases">
        <title>Genome sequence of Saitozyma podzolica DSM 27192.</title>
        <authorList>
            <person name="Aliyu H."/>
            <person name="Gorte O."/>
            <person name="Ochsenreither K."/>
        </authorList>
    </citation>
    <scope>NUCLEOTIDE SEQUENCE [LARGE SCALE GENOMIC DNA]</scope>
    <source>
        <strain evidence="2 3">DSM 27192</strain>
    </source>
</reference>
<keyword evidence="3" id="KW-1185">Reference proteome</keyword>
<organism evidence="2 3">
    <name type="scientific">Saitozyma podzolica</name>
    <dbReference type="NCBI Taxonomy" id="1890683"/>
    <lineage>
        <taxon>Eukaryota</taxon>
        <taxon>Fungi</taxon>
        <taxon>Dikarya</taxon>
        <taxon>Basidiomycota</taxon>
        <taxon>Agaricomycotina</taxon>
        <taxon>Tremellomycetes</taxon>
        <taxon>Tremellales</taxon>
        <taxon>Trimorphomycetaceae</taxon>
        <taxon>Saitozyma</taxon>
    </lineage>
</organism>
<dbReference type="OrthoDB" id="2596923at2759"/>
<feature type="compositionally biased region" description="Basic and acidic residues" evidence="1">
    <location>
        <begin position="399"/>
        <end position="423"/>
    </location>
</feature>
<evidence type="ECO:0000313" key="3">
    <source>
        <dbReference type="Proteomes" id="UP000279259"/>
    </source>
</evidence>
<feature type="compositionally biased region" description="Polar residues" evidence="1">
    <location>
        <begin position="439"/>
        <end position="457"/>
    </location>
</feature>
<comment type="caution">
    <text evidence="2">The sequence shown here is derived from an EMBL/GenBank/DDBJ whole genome shotgun (WGS) entry which is preliminary data.</text>
</comment>
<name>A0A427YLS1_9TREE</name>
<proteinExistence type="predicted"/>
<gene>
    <name evidence="2" type="ORF">EHS25_009378</name>
</gene>
<protein>
    <submittedName>
        <fullName evidence="2">Uncharacterized protein</fullName>
    </submittedName>
</protein>
<feature type="region of interest" description="Disordered" evidence="1">
    <location>
        <begin position="399"/>
        <end position="459"/>
    </location>
</feature>
<feature type="compositionally biased region" description="Basic and acidic residues" evidence="1">
    <location>
        <begin position="53"/>
        <end position="67"/>
    </location>
</feature>
<dbReference type="Proteomes" id="UP000279259">
    <property type="component" value="Unassembled WGS sequence"/>
</dbReference>
<dbReference type="EMBL" id="RSCD01000007">
    <property type="protein sequence ID" value="RSH92007.1"/>
    <property type="molecule type" value="Genomic_DNA"/>
</dbReference>
<dbReference type="AlphaFoldDB" id="A0A427YLS1"/>
<feature type="compositionally biased region" description="Basic and acidic residues" evidence="1">
    <location>
        <begin position="564"/>
        <end position="581"/>
    </location>
</feature>
<accession>A0A427YLS1</accession>
<feature type="region of interest" description="Disordered" evidence="1">
    <location>
        <begin position="564"/>
        <end position="626"/>
    </location>
</feature>
<evidence type="ECO:0000313" key="2">
    <source>
        <dbReference type="EMBL" id="RSH92007.1"/>
    </source>
</evidence>
<feature type="compositionally biased region" description="Low complexity" evidence="1">
    <location>
        <begin position="424"/>
        <end position="438"/>
    </location>
</feature>
<evidence type="ECO:0000256" key="1">
    <source>
        <dbReference type="SAM" id="MobiDB-lite"/>
    </source>
</evidence>
<sequence length="725" mass="77307">MRFFTASCDSSWDGPTPEPAKCPFTNPYGVFYTGKSERDEVEARDDGYMLFTRRSESEGSGQRRVEADTENQEVDGTGMGGLGRGMVVAMQDGMRDSRQSVPQEPLIAINALLDASYSQGFTDASLLPPPYEVRNSPSRWDSVLSPTLCAFAAKYPMVTIAGLGAVSAATFLGAAGLTGIALRRLGSAPITKGRGIEGRLDDLERRLAQGIASANVQRRSELEGLKKELLSIRRTNGKSETSLPNGKIDLAAAKAAMSSSAPIAPGVEEARLSQVITEAVEAVLAARQPAGQTTSAPVAGTTKDGLTETGVMEEILASADDHAEALSDKLDEILDAIEQLQSSVRALDVGAAGLPKTGVDGHPVMSVGDLAKAVQGFKEEFKAAHPAGEPAETLVKELETAAESVEPRAKPLAPEIHKGKALEPPEGARPAASPPASATSQEQLSGGKTFTTATPYPSGNERARLLKEAASAANRAHTERHEATEHCIEAERQSRNREREAMVAKMRKAAEDNARRMKELAGKTWGLAGQAKKATEEVVEAADEVKAEAESLAAKSKVIKDNLKTDADGEGDKSGRIEGIKGSESAAKSGGPLGDVGGASATSELAKTETSPKTESSTPQPARPKVLYGVDDSGDWSFSLFNAAPERGWHEVPIVLRRASSAHSYERGLFWRHYSDQRSHAAYSTKAKIYFYPEANMVELDGAMWRCGREGDKYVIRENISKRAD</sequence>